<evidence type="ECO:0000313" key="5">
    <source>
        <dbReference type="EMBL" id="MCW3806297.1"/>
    </source>
</evidence>
<name>A0AAE3MFX5_9BACT</name>
<dbReference type="GO" id="GO:0005524">
    <property type="term" value="F:ATP binding"/>
    <property type="evidence" value="ECO:0007669"/>
    <property type="project" value="UniProtKB-UniRule"/>
</dbReference>
<dbReference type="InterPro" id="IPR014729">
    <property type="entry name" value="Rossmann-like_a/b/a_fold"/>
</dbReference>
<comment type="caution">
    <text evidence="5">The sequence shown here is derived from an EMBL/GenBank/DDBJ whole genome shotgun (WGS) entry which is preliminary data.</text>
</comment>
<keyword evidence="6" id="KW-1185">Reference proteome</keyword>
<dbReference type="PANTHER" id="PTHR40599">
    <property type="entry name" value="[CITRATE [PRO-3S]-LYASE] LIGASE"/>
    <property type="match status" value="1"/>
</dbReference>
<dbReference type="Gene3D" id="3.40.50.620">
    <property type="entry name" value="HUPs"/>
    <property type="match status" value="1"/>
</dbReference>
<evidence type="ECO:0000256" key="1">
    <source>
        <dbReference type="ARBA" id="ARBA00022741"/>
    </source>
</evidence>
<dbReference type="PANTHER" id="PTHR40599:SF1">
    <property type="entry name" value="[CITRATE [PRO-3S]-LYASE] LIGASE"/>
    <property type="match status" value="1"/>
</dbReference>
<gene>
    <name evidence="5" type="primary">citC</name>
    <name evidence="5" type="ORF">OM074_11735</name>
</gene>
<proteinExistence type="predicted"/>
<dbReference type="AlphaFoldDB" id="A0AAE3MFX5"/>
<evidence type="ECO:0000256" key="3">
    <source>
        <dbReference type="PIRNR" id="PIRNR005751"/>
    </source>
</evidence>
<dbReference type="PIRSF" id="PIRSF005751">
    <property type="entry name" value="Acet_citr_lig"/>
    <property type="match status" value="1"/>
</dbReference>
<evidence type="ECO:0000259" key="4">
    <source>
        <dbReference type="SMART" id="SM00764"/>
    </source>
</evidence>
<dbReference type="EMBL" id="JAPDPI010000022">
    <property type="protein sequence ID" value="MCW3806297.1"/>
    <property type="molecule type" value="Genomic_DNA"/>
</dbReference>
<dbReference type="SUPFAM" id="SSF52374">
    <property type="entry name" value="Nucleotidylyl transferase"/>
    <property type="match status" value="1"/>
</dbReference>
<dbReference type="EC" id="6.2.1.22" evidence="3"/>
<reference evidence="5" key="1">
    <citation type="submission" date="2022-10" db="EMBL/GenBank/DDBJ databases">
        <authorList>
            <person name="Yu W.X."/>
        </authorList>
    </citation>
    <scope>NUCLEOTIDE SEQUENCE</scope>
    <source>
        <strain evidence="5">D04</strain>
    </source>
</reference>
<protein>
    <recommendedName>
        <fullName evidence="3">[Citrate [pro-3S]-lyase] ligase</fullName>
        <ecNumber evidence="3">6.2.1.22</ecNumber>
    </recommendedName>
</protein>
<comment type="catalytic activity">
    <reaction evidence="3">
        <text>holo-[citrate lyase ACP] + acetate + ATP = acetyl-[citrate lyase ACP] + AMP + diphosphate</text>
        <dbReference type="Rhea" id="RHEA:23788"/>
        <dbReference type="Rhea" id="RHEA-COMP:10158"/>
        <dbReference type="Rhea" id="RHEA-COMP:13710"/>
        <dbReference type="ChEBI" id="CHEBI:30089"/>
        <dbReference type="ChEBI" id="CHEBI:30616"/>
        <dbReference type="ChEBI" id="CHEBI:33019"/>
        <dbReference type="ChEBI" id="CHEBI:82683"/>
        <dbReference type="ChEBI" id="CHEBI:137976"/>
        <dbReference type="ChEBI" id="CHEBI:456215"/>
        <dbReference type="EC" id="6.2.1.22"/>
    </reaction>
</comment>
<keyword evidence="2 3" id="KW-0067">ATP-binding</keyword>
<feature type="domain" description="Citrate lyase ligase C-terminal" evidence="4">
    <location>
        <begin position="152"/>
        <end position="338"/>
    </location>
</feature>
<dbReference type="NCBIfam" id="TIGR00124">
    <property type="entry name" value="cit_ly_ligase"/>
    <property type="match status" value="1"/>
</dbReference>
<dbReference type="InterPro" id="IPR004821">
    <property type="entry name" value="Cyt_trans-like"/>
</dbReference>
<sequence length="358" mass="41320">MIENSDFRIEEADLSCKFDVKLIKDFMSPLGFDFDEKTVEYSAMLYNLNDDIVGVGSYHGKILKYLAVAPHFRESGAFAFMVTHLTEKVMVNHQQAFVFTRPENIVRFESLGYNHIASADPMISVLEFGYKNINNYKNYLHKVKSHKQETEIAAIVMNCNPFTLGHQYLIERASSENQLVYVFVVESERSAFSFKDRIEMIRQGIAHLKNVVLVKGDEYVVSCATFPNYFLKNEMVDTITKKQAELDINIFAQHLAPALGIKKRYVGTENYCATTKVYNEVMKEILPDYNIEFIEVQRREIEDNEKEYISASKVRKAIKNRNTEVLYDLLPKSTLGYINNHGLIDKVEQVLQKSDARH</sequence>
<dbReference type="SMART" id="SM00764">
    <property type="entry name" value="Citrate_ly_lig"/>
    <property type="match status" value="1"/>
</dbReference>
<organism evidence="5 6">
    <name type="scientific">Plebeiibacterium marinum</name>
    <dbReference type="NCBI Taxonomy" id="2992111"/>
    <lineage>
        <taxon>Bacteria</taxon>
        <taxon>Pseudomonadati</taxon>
        <taxon>Bacteroidota</taxon>
        <taxon>Bacteroidia</taxon>
        <taxon>Marinilabiliales</taxon>
        <taxon>Marinilabiliaceae</taxon>
        <taxon>Plebeiibacterium</taxon>
    </lineage>
</organism>
<comment type="function">
    <text evidence="3">Acetylation of prosthetic group (2-(5''-phosphoribosyl)-3'-dephosphocoenzyme-A) of the gamma subunit of citrate lyase.</text>
</comment>
<keyword evidence="1 3" id="KW-0547">Nucleotide-binding</keyword>
<accession>A0AAE3MFX5</accession>
<dbReference type="RefSeq" id="WP_301199669.1">
    <property type="nucleotide sequence ID" value="NZ_JAPDPI010000022.1"/>
</dbReference>
<dbReference type="InterPro" id="IPR013166">
    <property type="entry name" value="Citrate_lyase_ligase_C"/>
</dbReference>
<keyword evidence="3 5" id="KW-0436">Ligase</keyword>
<evidence type="ECO:0000313" key="6">
    <source>
        <dbReference type="Proteomes" id="UP001207408"/>
    </source>
</evidence>
<dbReference type="Pfam" id="PF08218">
    <property type="entry name" value="Citrate_ly_lig"/>
    <property type="match status" value="1"/>
</dbReference>
<dbReference type="GO" id="GO:0008771">
    <property type="term" value="F:[citrate (pro-3S)-lyase] ligase activity"/>
    <property type="evidence" value="ECO:0007669"/>
    <property type="project" value="UniProtKB-EC"/>
</dbReference>
<dbReference type="InterPro" id="IPR005216">
    <property type="entry name" value="Citrate_lyase_ligase"/>
</dbReference>
<dbReference type="NCBIfam" id="TIGR00125">
    <property type="entry name" value="cyt_tran_rel"/>
    <property type="match status" value="1"/>
</dbReference>
<evidence type="ECO:0000256" key="2">
    <source>
        <dbReference type="ARBA" id="ARBA00022840"/>
    </source>
</evidence>
<dbReference type="Proteomes" id="UP001207408">
    <property type="component" value="Unassembled WGS sequence"/>
</dbReference>